<evidence type="ECO:0000313" key="2">
    <source>
        <dbReference type="Proteomes" id="UP001204144"/>
    </source>
</evidence>
<reference evidence="1 2" key="1">
    <citation type="submission" date="2018-11" db="EMBL/GenBank/DDBJ databases">
        <title>Novel bacteria species description.</title>
        <authorList>
            <person name="Han J.-H."/>
        </authorList>
    </citation>
    <scope>NUCLEOTIDE SEQUENCE [LARGE SCALE GENOMIC DNA]</scope>
    <source>
        <strain evidence="1 2">KCTC23259</strain>
    </source>
</reference>
<gene>
    <name evidence="1" type="ORF">EGI31_24435</name>
</gene>
<name>A0AAE3H799_9BACT</name>
<comment type="caution">
    <text evidence="1">The sequence shown here is derived from an EMBL/GenBank/DDBJ whole genome shotgun (WGS) entry which is preliminary data.</text>
</comment>
<sequence length="77" mass="8792">MRNQKLEIVLEGFDLSDSQLKGLEKEVNGLVAKHLVNAQVSKSIGTKLRINPEWLGIWLKKFKNEALLNKAKTFKPF</sequence>
<proteinExistence type="predicted"/>
<dbReference type="AlphaFoldDB" id="A0AAE3H799"/>
<protein>
    <submittedName>
        <fullName evidence="1">Uncharacterized protein</fullName>
    </submittedName>
</protein>
<evidence type="ECO:0000313" key="1">
    <source>
        <dbReference type="EMBL" id="MCP9766098.1"/>
    </source>
</evidence>
<accession>A0AAE3H799</accession>
<dbReference type="Proteomes" id="UP001204144">
    <property type="component" value="Unassembled WGS sequence"/>
</dbReference>
<dbReference type="RefSeq" id="WP_255039803.1">
    <property type="nucleotide sequence ID" value="NZ_RJUF01000195.1"/>
</dbReference>
<keyword evidence="2" id="KW-1185">Reference proteome</keyword>
<dbReference type="EMBL" id="RJUF01000195">
    <property type="protein sequence ID" value="MCP9766098.1"/>
    <property type="molecule type" value="Genomic_DNA"/>
</dbReference>
<organism evidence="1 2">
    <name type="scientific">Lacihabitans soyangensis</name>
    <dbReference type="NCBI Taxonomy" id="869394"/>
    <lineage>
        <taxon>Bacteria</taxon>
        <taxon>Pseudomonadati</taxon>
        <taxon>Bacteroidota</taxon>
        <taxon>Cytophagia</taxon>
        <taxon>Cytophagales</taxon>
        <taxon>Leadbetterellaceae</taxon>
        <taxon>Lacihabitans</taxon>
    </lineage>
</organism>